<dbReference type="EMBL" id="KQ258300">
    <property type="protein sequence ID" value="KOM26047.1"/>
    <property type="molecule type" value="Genomic_DNA"/>
</dbReference>
<dbReference type="Proteomes" id="UP000053144">
    <property type="component" value="Unassembled WGS sequence"/>
</dbReference>
<dbReference type="AlphaFoldDB" id="A0A0L9T640"/>
<protein>
    <submittedName>
        <fullName evidence="1">Uncharacterized protein</fullName>
    </submittedName>
</protein>
<reference evidence="2" key="1">
    <citation type="journal article" date="2015" name="Proc. Natl. Acad. Sci. U.S.A.">
        <title>Genome sequencing of adzuki bean (Vigna angularis) provides insight into high starch and low fat accumulation and domestication.</title>
        <authorList>
            <person name="Yang K."/>
            <person name="Tian Z."/>
            <person name="Chen C."/>
            <person name="Luo L."/>
            <person name="Zhao B."/>
            <person name="Wang Z."/>
            <person name="Yu L."/>
            <person name="Li Y."/>
            <person name="Sun Y."/>
            <person name="Li W."/>
            <person name="Chen Y."/>
            <person name="Li Y."/>
            <person name="Zhang Y."/>
            <person name="Ai D."/>
            <person name="Zhao J."/>
            <person name="Shang C."/>
            <person name="Ma Y."/>
            <person name="Wu B."/>
            <person name="Wang M."/>
            <person name="Gao L."/>
            <person name="Sun D."/>
            <person name="Zhang P."/>
            <person name="Guo F."/>
            <person name="Wang W."/>
            <person name="Li Y."/>
            <person name="Wang J."/>
            <person name="Varshney R.K."/>
            <person name="Wang J."/>
            <person name="Ling H.Q."/>
            <person name="Wan P."/>
        </authorList>
    </citation>
    <scope>NUCLEOTIDE SEQUENCE</scope>
    <source>
        <strain evidence="2">cv. Jingnong 6</strain>
    </source>
</reference>
<sequence>MHPSPIKPGGCSCAQGLDASATGRCCASHGPAHFLQNKNHTCAFLPCLAGPAAFLPCTSLPMLDSPSRAGRHLYWTLVEAGALLDATPLLVVRHCCFSKPKCVLLLLQPAASVLDVKAFMGHLHEQDQCYIIINSRSGRPTVSIARPTSSLFPSVRFGRPPSCTARPTTSMLKTVRSGRPPSCIALPTTSVLKTVQCGRPPSCTARPTTSMLKTVWSGHPPSCIALPTTSVLKTVQCGRPPSCIAHPTTSMLKTVRSGRPPSCIALPTTSVLKTVQCGRPPSCTARPTTSMLKTVRSGRPPSSIRSPSLSLPHLLLLYTFQPLTCAPCLPTFDLYDRYRSASLLYKTSKKEIIIYPKHCNTSKTVPGH</sequence>
<evidence type="ECO:0000313" key="2">
    <source>
        <dbReference type="Proteomes" id="UP000053144"/>
    </source>
</evidence>
<evidence type="ECO:0000313" key="1">
    <source>
        <dbReference type="EMBL" id="KOM26047.1"/>
    </source>
</evidence>
<dbReference type="Gramene" id="KOM26047">
    <property type="protein sequence ID" value="KOM26047"/>
    <property type="gene ID" value="LR48_Vigan221s000900"/>
</dbReference>
<proteinExistence type="predicted"/>
<name>A0A0L9T640_PHAAN</name>
<accession>A0A0L9T640</accession>
<gene>
    <name evidence="1" type="ORF">LR48_Vigan221s000900</name>
</gene>
<organism evidence="1 2">
    <name type="scientific">Phaseolus angularis</name>
    <name type="common">Azuki bean</name>
    <name type="synonym">Vigna angularis</name>
    <dbReference type="NCBI Taxonomy" id="3914"/>
    <lineage>
        <taxon>Eukaryota</taxon>
        <taxon>Viridiplantae</taxon>
        <taxon>Streptophyta</taxon>
        <taxon>Embryophyta</taxon>
        <taxon>Tracheophyta</taxon>
        <taxon>Spermatophyta</taxon>
        <taxon>Magnoliopsida</taxon>
        <taxon>eudicotyledons</taxon>
        <taxon>Gunneridae</taxon>
        <taxon>Pentapetalae</taxon>
        <taxon>rosids</taxon>
        <taxon>fabids</taxon>
        <taxon>Fabales</taxon>
        <taxon>Fabaceae</taxon>
        <taxon>Papilionoideae</taxon>
        <taxon>50 kb inversion clade</taxon>
        <taxon>NPAAA clade</taxon>
        <taxon>indigoferoid/millettioid clade</taxon>
        <taxon>Phaseoleae</taxon>
        <taxon>Vigna</taxon>
    </lineage>
</organism>